<organism evidence="2 3">
    <name type="scientific">Rhizopogon vesiculosus</name>
    <dbReference type="NCBI Taxonomy" id="180088"/>
    <lineage>
        <taxon>Eukaryota</taxon>
        <taxon>Fungi</taxon>
        <taxon>Dikarya</taxon>
        <taxon>Basidiomycota</taxon>
        <taxon>Agaricomycotina</taxon>
        <taxon>Agaricomycetes</taxon>
        <taxon>Agaricomycetidae</taxon>
        <taxon>Boletales</taxon>
        <taxon>Suillineae</taxon>
        <taxon>Rhizopogonaceae</taxon>
        <taxon>Rhizopogon</taxon>
    </lineage>
</organism>
<name>A0A1J8QCW3_9AGAM</name>
<reference evidence="2 3" key="1">
    <citation type="submission" date="2016-03" db="EMBL/GenBank/DDBJ databases">
        <title>Comparative genomics of the ectomycorrhizal sister species Rhizopogon vinicolor and Rhizopogon vesiculosus (Basidiomycota: Boletales) reveals a divergence of the mating type B locus.</title>
        <authorList>
            <person name="Mujic A.B."/>
            <person name="Kuo A."/>
            <person name="Tritt A."/>
            <person name="Lipzen A."/>
            <person name="Chen C."/>
            <person name="Johnson J."/>
            <person name="Sharma A."/>
            <person name="Barry K."/>
            <person name="Grigoriev I.V."/>
            <person name="Spatafora J.W."/>
        </authorList>
    </citation>
    <scope>NUCLEOTIDE SEQUENCE [LARGE SCALE GENOMIC DNA]</scope>
    <source>
        <strain evidence="2 3">AM-OR11-056</strain>
    </source>
</reference>
<evidence type="ECO:0000256" key="1">
    <source>
        <dbReference type="SAM" id="MobiDB-lite"/>
    </source>
</evidence>
<evidence type="ECO:0000313" key="2">
    <source>
        <dbReference type="EMBL" id="OJA11441.1"/>
    </source>
</evidence>
<dbReference type="EMBL" id="LVVM01005073">
    <property type="protein sequence ID" value="OJA11441.1"/>
    <property type="molecule type" value="Genomic_DNA"/>
</dbReference>
<protein>
    <submittedName>
        <fullName evidence="2">Uncharacterized protein</fullName>
    </submittedName>
</protein>
<accession>A0A1J8QCW3</accession>
<sequence>MLQGPVVENGEKTSAERVQYDGGFCDHTLIDSDLIDDNYADIIEGIRDPECIAPALGTPVPLMTHNWFLSGNGGMMCVVAPRFDPVSDIALFCRSEGCLLRYSWRSKQEEDDVEYTENFVTNKSKATNVKAKKIETTKTVNALRKTQDAGEPAQLTQRSNLRTRKK</sequence>
<keyword evidence="3" id="KW-1185">Reference proteome</keyword>
<dbReference type="Proteomes" id="UP000183567">
    <property type="component" value="Unassembled WGS sequence"/>
</dbReference>
<dbReference type="AlphaFoldDB" id="A0A1J8QCW3"/>
<feature type="region of interest" description="Disordered" evidence="1">
    <location>
        <begin position="141"/>
        <end position="166"/>
    </location>
</feature>
<evidence type="ECO:0000313" key="3">
    <source>
        <dbReference type="Proteomes" id="UP000183567"/>
    </source>
</evidence>
<comment type="caution">
    <text evidence="2">The sequence shown here is derived from an EMBL/GenBank/DDBJ whole genome shotgun (WGS) entry which is preliminary data.</text>
</comment>
<gene>
    <name evidence="2" type="ORF">AZE42_04580</name>
</gene>
<proteinExistence type="predicted"/>